<proteinExistence type="predicted"/>
<gene>
    <name evidence="1" type="ORF">Desaf_0684</name>
</gene>
<dbReference type="STRING" id="690850.Desaf_0684"/>
<evidence type="ECO:0008006" key="3">
    <source>
        <dbReference type="Google" id="ProtNLM"/>
    </source>
</evidence>
<keyword evidence="2" id="KW-1185">Reference proteome</keyword>
<dbReference type="AlphaFoldDB" id="F3YW06"/>
<evidence type="ECO:0000313" key="1">
    <source>
        <dbReference type="EMBL" id="EGJ49036.1"/>
    </source>
</evidence>
<dbReference type="HOGENOM" id="CLU_176097_1_1_7"/>
<dbReference type="eggNOG" id="COG0640">
    <property type="taxonomic scope" value="Bacteria"/>
</dbReference>
<reference evidence="1 2" key="1">
    <citation type="journal article" date="2011" name="J. Bacteriol.">
        <title>Genome sequence of the mercury-methylating and pleomorphic Desulfovibrio africanus Strain Walvis Bay.</title>
        <authorList>
            <person name="Brown S.D."/>
            <person name="Wall J.D."/>
            <person name="Kucken A.M."/>
            <person name="Gilmour C.C."/>
            <person name="Podar M."/>
            <person name="Brandt C.C."/>
            <person name="Teshima H."/>
            <person name="Detter J.C."/>
            <person name="Han C.S."/>
            <person name="Land M.L."/>
            <person name="Lucas S."/>
            <person name="Han J."/>
            <person name="Pennacchio L."/>
            <person name="Nolan M."/>
            <person name="Pitluck S."/>
            <person name="Woyke T."/>
            <person name="Goodwin L."/>
            <person name="Palumbo A.V."/>
            <person name="Elias D.A."/>
        </authorList>
    </citation>
    <scope>NUCLEOTIDE SEQUENCE [LARGE SCALE GENOMIC DNA]</scope>
    <source>
        <strain evidence="1 2">Walvis Bay</strain>
    </source>
</reference>
<dbReference type="Proteomes" id="UP000007844">
    <property type="component" value="Chromosome"/>
</dbReference>
<name>F3YW06_DESAF</name>
<organism evidence="1 2">
    <name type="scientific">Desulfocurvibacter africanus subsp. africanus str. Walvis Bay</name>
    <dbReference type="NCBI Taxonomy" id="690850"/>
    <lineage>
        <taxon>Bacteria</taxon>
        <taxon>Pseudomonadati</taxon>
        <taxon>Thermodesulfobacteriota</taxon>
        <taxon>Desulfovibrionia</taxon>
        <taxon>Desulfovibrionales</taxon>
        <taxon>Desulfovibrionaceae</taxon>
        <taxon>Desulfocurvibacter</taxon>
    </lineage>
</organism>
<dbReference type="KEGG" id="daf:Desaf_0684"/>
<sequence>MSTFAQLVTEDRRLVILRVLSEDPGYATNTSLLHAALGTLGHNCTRDQVATDANWLQEQALVTVEPSGPVTLVRLTGRGEDVAAGRATVPGVRRPSPR</sequence>
<dbReference type="RefSeq" id="WP_014258872.1">
    <property type="nucleotide sequence ID" value="NC_016629.1"/>
</dbReference>
<dbReference type="EMBL" id="CP003221">
    <property type="protein sequence ID" value="EGJ49036.1"/>
    <property type="molecule type" value="Genomic_DNA"/>
</dbReference>
<evidence type="ECO:0000313" key="2">
    <source>
        <dbReference type="Proteomes" id="UP000007844"/>
    </source>
</evidence>
<accession>F3YW06</accession>
<protein>
    <recommendedName>
        <fullName evidence="3">ArsR family transcriptional regulator</fullName>
    </recommendedName>
</protein>